<name>A0A699IWT6_TANCI</name>
<protein>
    <submittedName>
        <fullName evidence="1">Uncharacterized protein</fullName>
    </submittedName>
</protein>
<gene>
    <name evidence="1" type="ORF">Tci_564370</name>
</gene>
<comment type="caution">
    <text evidence="1">The sequence shown here is derived from an EMBL/GenBank/DDBJ whole genome shotgun (WGS) entry which is preliminary data.</text>
</comment>
<reference evidence="1" key="1">
    <citation type="journal article" date="2019" name="Sci. Rep.">
        <title>Draft genome of Tanacetum cinerariifolium, the natural source of mosquito coil.</title>
        <authorList>
            <person name="Yamashiro T."/>
            <person name="Shiraishi A."/>
            <person name="Satake H."/>
            <person name="Nakayama K."/>
        </authorList>
    </citation>
    <scope>NUCLEOTIDE SEQUENCE</scope>
</reference>
<proteinExistence type="predicted"/>
<accession>A0A699IWT6</accession>
<sequence length="216" mass="25563">MKKFDYVTKGGAHIYLTKEQINEQKRMEEDAKAEAAKQEGEVRIAQLVDLLGLEVVQKYYNDKLQYDRYCDKILNRRAELRITNSDVLTKRVQLHIKCTERMVQVKLFSILKPAICTLDHLDKLNDLAKKKRKHVGDIYDYFKSNKRLKQDFVTIKDQRDFLNTMLYTVQEIFFRCHQGLGLDDHARTFSALLLAEVEKRNLNPLKQIRTIEQLRQ</sequence>
<organism evidence="1">
    <name type="scientific">Tanacetum cinerariifolium</name>
    <name type="common">Dalmatian daisy</name>
    <name type="synonym">Chrysanthemum cinerariifolium</name>
    <dbReference type="NCBI Taxonomy" id="118510"/>
    <lineage>
        <taxon>Eukaryota</taxon>
        <taxon>Viridiplantae</taxon>
        <taxon>Streptophyta</taxon>
        <taxon>Embryophyta</taxon>
        <taxon>Tracheophyta</taxon>
        <taxon>Spermatophyta</taxon>
        <taxon>Magnoliopsida</taxon>
        <taxon>eudicotyledons</taxon>
        <taxon>Gunneridae</taxon>
        <taxon>Pentapetalae</taxon>
        <taxon>asterids</taxon>
        <taxon>campanulids</taxon>
        <taxon>Asterales</taxon>
        <taxon>Asteraceae</taxon>
        <taxon>Asteroideae</taxon>
        <taxon>Anthemideae</taxon>
        <taxon>Anthemidinae</taxon>
        <taxon>Tanacetum</taxon>
    </lineage>
</organism>
<dbReference type="AlphaFoldDB" id="A0A699IWT6"/>
<dbReference type="EMBL" id="BKCJ010342724">
    <property type="protein sequence ID" value="GEZ92397.1"/>
    <property type="molecule type" value="Genomic_DNA"/>
</dbReference>
<evidence type="ECO:0000313" key="1">
    <source>
        <dbReference type="EMBL" id="GEZ92397.1"/>
    </source>
</evidence>